<organism evidence="1">
    <name type="scientific">gut metagenome</name>
    <dbReference type="NCBI Taxonomy" id="749906"/>
    <lineage>
        <taxon>unclassified sequences</taxon>
        <taxon>metagenomes</taxon>
        <taxon>organismal metagenomes</taxon>
    </lineage>
</organism>
<accession>J9CK07</accession>
<dbReference type="EMBL" id="AMCI01003379">
    <property type="protein sequence ID" value="EJX00431.1"/>
    <property type="molecule type" value="Genomic_DNA"/>
</dbReference>
<comment type="caution">
    <text evidence="1">The sequence shown here is derived from an EMBL/GenBank/DDBJ whole genome shotgun (WGS) entry which is preliminary data.</text>
</comment>
<evidence type="ECO:0000313" key="1">
    <source>
        <dbReference type="EMBL" id="EJX00431.1"/>
    </source>
</evidence>
<protein>
    <submittedName>
        <fullName evidence="1">Uncharacterized protein</fullName>
    </submittedName>
</protein>
<reference evidence="1" key="1">
    <citation type="journal article" date="2012" name="PLoS ONE">
        <title>Gene sets for utilization of primary and secondary nutrition supplies in the distal gut of endangered iberian lynx.</title>
        <authorList>
            <person name="Alcaide M."/>
            <person name="Messina E."/>
            <person name="Richter M."/>
            <person name="Bargiela R."/>
            <person name="Peplies J."/>
            <person name="Huws S.A."/>
            <person name="Newbold C.J."/>
            <person name="Golyshin P.N."/>
            <person name="Simon M.A."/>
            <person name="Lopez G."/>
            <person name="Yakimov M.M."/>
            <person name="Ferrer M."/>
        </authorList>
    </citation>
    <scope>NUCLEOTIDE SEQUENCE</scope>
</reference>
<feature type="non-terminal residue" evidence="1">
    <location>
        <position position="30"/>
    </location>
</feature>
<name>J9CK07_9ZZZZ</name>
<dbReference type="AlphaFoldDB" id="J9CK07"/>
<proteinExistence type="predicted"/>
<sequence length="30" mass="3450">MCGNLDGWSNRYWGCWSSELGFVLLLKADK</sequence>
<gene>
    <name evidence="1" type="ORF">EVA_11463</name>
</gene>